<organism evidence="1 2">
    <name type="scientific">Chryseobacterium panacisoli</name>
    <dbReference type="NCBI Taxonomy" id="1807141"/>
    <lineage>
        <taxon>Bacteria</taxon>
        <taxon>Pseudomonadati</taxon>
        <taxon>Bacteroidota</taxon>
        <taxon>Flavobacteriia</taxon>
        <taxon>Flavobacteriales</taxon>
        <taxon>Weeksellaceae</taxon>
        <taxon>Chryseobacterium group</taxon>
        <taxon>Chryseobacterium</taxon>
    </lineage>
</organism>
<evidence type="ECO:0000313" key="1">
    <source>
        <dbReference type="EMBL" id="TZF99977.1"/>
    </source>
</evidence>
<dbReference type="EMBL" id="VTRU01000001">
    <property type="protein sequence ID" value="TZF99977.1"/>
    <property type="molecule type" value="Genomic_DNA"/>
</dbReference>
<keyword evidence="1" id="KW-0614">Plasmid</keyword>
<protein>
    <submittedName>
        <fullName evidence="1">Glutathione synthase</fullName>
    </submittedName>
</protein>
<reference evidence="1 2" key="1">
    <citation type="submission" date="2019-08" db="EMBL/GenBank/DDBJ databases">
        <title>Draft genome sequence of Chryseobacterium sp. Gsoil 183.</title>
        <authorList>
            <person name="Im W.-T."/>
        </authorList>
    </citation>
    <scope>NUCLEOTIDE SEQUENCE [LARGE SCALE GENOMIC DNA]</scope>
    <source>
        <strain evidence="1 2">Gsoil 183</strain>
        <plasmid evidence="1">unnamed1</plasmid>
    </source>
</reference>
<keyword evidence="2" id="KW-1185">Reference proteome</keyword>
<proteinExistence type="predicted"/>
<comment type="caution">
    <text evidence="1">The sequence shown here is derived from an EMBL/GenBank/DDBJ whole genome shotgun (WGS) entry which is preliminary data.</text>
</comment>
<name>A0A5D8ZZH6_9FLAO</name>
<dbReference type="Proteomes" id="UP000323884">
    <property type="component" value="Unassembled WGS sequence"/>
</dbReference>
<gene>
    <name evidence="1" type="ORF">FW781_08625</name>
</gene>
<evidence type="ECO:0000313" key="2">
    <source>
        <dbReference type="Proteomes" id="UP000323884"/>
    </source>
</evidence>
<sequence>MAQIIFSKEDFTKSNEKEYQLEYTVNEIGKGSDLIVERLTEKGDYEVIQAPLRRSNNKVFIIWDTPFDGRILFDL</sequence>
<geneLocation type="plasmid" evidence="1">
    <name>unnamed1</name>
</geneLocation>
<dbReference type="AlphaFoldDB" id="A0A5D8ZZH6"/>
<accession>A0A5D8ZZH6</accession>
<dbReference type="RefSeq" id="WP_149387027.1">
    <property type="nucleotide sequence ID" value="NZ_VTRU01000001.1"/>
</dbReference>
<dbReference type="OrthoDB" id="1272128at2"/>